<evidence type="ECO:0000256" key="13">
    <source>
        <dbReference type="PIRSR" id="PIRSR001359-2"/>
    </source>
</evidence>
<comment type="cofactor">
    <cofactor evidence="14">
        <name>Zn(2+)</name>
        <dbReference type="ChEBI" id="CHEBI:29105"/>
    </cofactor>
    <text evidence="14">Binds 2 Zn(2+) ions per subunit. One is catalytic and the other provides a structural contribution.</text>
</comment>
<dbReference type="InterPro" id="IPR011289">
    <property type="entry name" value="Fruc_bis_ald_class-2"/>
</dbReference>
<dbReference type="NCBIfam" id="TIGR00167">
    <property type="entry name" value="cbbA"/>
    <property type="match status" value="1"/>
</dbReference>
<dbReference type="PANTHER" id="PTHR30304">
    <property type="entry name" value="D-TAGATOSE-1,6-BISPHOSPHATE ALDOLASE"/>
    <property type="match status" value="1"/>
</dbReference>
<feature type="binding site" evidence="14">
    <location>
        <position position="104"/>
    </location>
    <ligand>
        <name>Zn(2+)</name>
        <dbReference type="ChEBI" id="CHEBI:29105"/>
        <label>2</label>
    </ligand>
</feature>
<reference evidence="15" key="1">
    <citation type="submission" date="2020-10" db="EMBL/GenBank/DDBJ databases">
        <authorList>
            <person name="Gilroy R."/>
        </authorList>
    </citation>
    <scope>NUCLEOTIDE SEQUENCE</scope>
    <source>
        <strain evidence="15">ChiHcec3-6078</strain>
    </source>
</reference>
<dbReference type="CDD" id="cd00947">
    <property type="entry name" value="TBP_aldolase_IIB"/>
    <property type="match status" value="1"/>
</dbReference>
<dbReference type="InterPro" id="IPR013785">
    <property type="entry name" value="Aldolase_TIM"/>
</dbReference>
<protein>
    <recommendedName>
        <fullName evidence="6">Fructose-bisphosphate aldolase</fullName>
        <ecNumber evidence="5">4.1.2.13</ecNumber>
    </recommendedName>
    <alternativeName>
        <fullName evidence="11">Fructose-1,6-bisphosphate aldolase</fullName>
    </alternativeName>
</protein>
<dbReference type="PIRSF" id="PIRSF001359">
    <property type="entry name" value="F_bP_aldolase_II"/>
    <property type="match status" value="1"/>
</dbReference>
<evidence type="ECO:0000256" key="5">
    <source>
        <dbReference type="ARBA" id="ARBA00013068"/>
    </source>
</evidence>
<dbReference type="FunFam" id="3.20.20.70:FF:000111">
    <property type="entry name" value="Fructose-1,6-bisphosphate aldolase"/>
    <property type="match status" value="1"/>
</dbReference>
<feature type="binding site" evidence="13">
    <location>
        <begin position="212"/>
        <end position="214"/>
    </location>
    <ligand>
        <name>dihydroxyacetone phosphate</name>
        <dbReference type="ChEBI" id="CHEBI:57642"/>
    </ligand>
</feature>
<evidence type="ECO:0000256" key="3">
    <source>
        <dbReference type="ARBA" id="ARBA00004714"/>
    </source>
</evidence>
<dbReference type="AlphaFoldDB" id="A0A9D1L778"/>
<feature type="active site" description="Proton donor" evidence="12">
    <location>
        <position position="82"/>
    </location>
</feature>
<dbReference type="GO" id="GO:0006096">
    <property type="term" value="P:glycolytic process"/>
    <property type="evidence" value="ECO:0007669"/>
    <property type="project" value="UniProtKB-KW"/>
</dbReference>
<comment type="pathway">
    <text evidence="3">Carbohydrate degradation; glycolysis; D-glyceraldehyde 3-phosphate and glycerone phosphate from D-glucose: step 4/4.</text>
</comment>
<dbReference type="EMBL" id="DVMP01000086">
    <property type="protein sequence ID" value="HIU25763.1"/>
    <property type="molecule type" value="Genomic_DNA"/>
</dbReference>
<comment type="function">
    <text evidence="2">Catalyzes the aldol condensation of dihydroxyacetone phosphate (DHAP or glycerone-phosphate) with glyceraldehyde 3-phosphate (G3P) to form fructose 1,6-bisphosphate (FBP) in gluconeogenesis and the reverse reaction in glycolysis.</text>
</comment>
<dbReference type="NCBIfam" id="TIGR01859">
    <property type="entry name" value="fruc_bis_ald"/>
    <property type="match status" value="1"/>
</dbReference>
<sequence>MALVTTKEMFEKALKGGYAVGAFNVNNMETIQGIVEAAKEESSPLILQVSAGARRYANSIYLKKLVEAAVEESGLDMVLHLDHGDSFEICRQCIEDGFTSVMYDGSKYTFEENIAMTREVVDYAHPRGVVVEAELGTLAGIEDDVMVGEKEATFTDPEKAREFVERTGVDSLAVAIGTSHGAYKFKGEAKLDFARLAKISEMIPDTPLVLHGASSVMPEYVAQCNAYGGKLKDAKGVPEEMLRRAAEGNICKINIDTDIRMAVTAEVRKFLVENPEEFDPRQYLKRGRQAVQKIVQHKMKDVLGCSGKA</sequence>
<evidence type="ECO:0000256" key="2">
    <source>
        <dbReference type="ARBA" id="ARBA00002181"/>
    </source>
</evidence>
<dbReference type="EC" id="4.1.2.13" evidence="5"/>
<dbReference type="GO" id="GO:0008270">
    <property type="term" value="F:zinc ion binding"/>
    <property type="evidence" value="ECO:0007669"/>
    <property type="project" value="InterPro"/>
</dbReference>
<feature type="binding site" evidence="14">
    <location>
        <position position="83"/>
    </location>
    <ligand>
        <name>Zn(2+)</name>
        <dbReference type="ChEBI" id="CHEBI:29105"/>
        <label>1</label>
        <note>catalytic</note>
    </ligand>
</feature>
<comment type="similarity">
    <text evidence="4">Belongs to the class II fructose-bisphosphate aldolase family.</text>
</comment>
<keyword evidence="9" id="KW-0324">Glycolysis</keyword>
<accession>A0A9D1L778</accession>
<evidence type="ECO:0000256" key="4">
    <source>
        <dbReference type="ARBA" id="ARBA00005812"/>
    </source>
</evidence>
<organism evidence="15 16">
    <name type="scientific">Candidatus Allocopromorpha excrementigallinarum</name>
    <dbReference type="NCBI Taxonomy" id="2840742"/>
    <lineage>
        <taxon>Bacteria</taxon>
        <taxon>Bacillati</taxon>
        <taxon>Bacillota</taxon>
        <taxon>Clostridia</taxon>
        <taxon>Eubacteriales</taxon>
        <taxon>Eubacteriaceae</taxon>
        <taxon>Eubacteriaceae incertae sedis</taxon>
        <taxon>Candidatus Allocopromorpha</taxon>
    </lineage>
</organism>
<feature type="binding site" evidence="14">
    <location>
        <position position="180"/>
    </location>
    <ligand>
        <name>Zn(2+)</name>
        <dbReference type="ChEBI" id="CHEBI:29105"/>
        <label>1</label>
        <note>catalytic</note>
    </ligand>
</feature>
<feature type="binding site" evidence="14">
    <location>
        <position position="134"/>
    </location>
    <ligand>
        <name>Zn(2+)</name>
        <dbReference type="ChEBI" id="CHEBI:29105"/>
        <label>2</label>
    </ligand>
</feature>
<keyword evidence="7 14" id="KW-0479">Metal-binding</keyword>
<dbReference type="PANTHER" id="PTHR30304:SF0">
    <property type="entry name" value="D-TAGATOSE-1,6-BISPHOSPHATE ALDOLASE SUBUNIT GATY-RELATED"/>
    <property type="match status" value="1"/>
</dbReference>
<dbReference type="SUPFAM" id="SSF51569">
    <property type="entry name" value="Aldolase"/>
    <property type="match status" value="1"/>
</dbReference>
<evidence type="ECO:0000256" key="8">
    <source>
        <dbReference type="ARBA" id="ARBA00022833"/>
    </source>
</evidence>
<reference evidence="15" key="2">
    <citation type="journal article" date="2021" name="PeerJ">
        <title>Extensive microbial diversity within the chicken gut microbiome revealed by metagenomics and culture.</title>
        <authorList>
            <person name="Gilroy R."/>
            <person name="Ravi A."/>
            <person name="Getino M."/>
            <person name="Pursley I."/>
            <person name="Horton D.L."/>
            <person name="Alikhan N.F."/>
            <person name="Baker D."/>
            <person name="Gharbi K."/>
            <person name="Hall N."/>
            <person name="Watson M."/>
            <person name="Adriaenssens E.M."/>
            <person name="Foster-Nyarko E."/>
            <person name="Jarju S."/>
            <person name="Secka A."/>
            <person name="Antonio M."/>
            <person name="Oren A."/>
            <person name="Chaudhuri R.R."/>
            <person name="La Ragione R."/>
            <person name="Hildebrand F."/>
            <person name="Pallen M.J."/>
        </authorList>
    </citation>
    <scope>NUCLEOTIDE SEQUENCE</scope>
    <source>
        <strain evidence="15">ChiHcec3-6078</strain>
    </source>
</reference>
<evidence type="ECO:0000256" key="6">
    <source>
        <dbReference type="ARBA" id="ARBA00013779"/>
    </source>
</evidence>
<dbReference type="Proteomes" id="UP000824090">
    <property type="component" value="Unassembled WGS sequence"/>
</dbReference>
<feature type="binding site" evidence="13">
    <location>
        <begin position="254"/>
        <end position="257"/>
    </location>
    <ligand>
        <name>dihydroxyacetone phosphate</name>
        <dbReference type="ChEBI" id="CHEBI:57642"/>
    </ligand>
</feature>
<dbReference type="Gene3D" id="3.20.20.70">
    <property type="entry name" value="Aldolase class I"/>
    <property type="match status" value="1"/>
</dbReference>
<feature type="binding site" evidence="14">
    <location>
        <position position="211"/>
    </location>
    <ligand>
        <name>Zn(2+)</name>
        <dbReference type="ChEBI" id="CHEBI:29105"/>
        <label>1</label>
        <note>catalytic</note>
    </ligand>
</feature>
<evidence type="ECO:0000256" key="12">
    <source>
        <dbReference type="PIRSR" id="PIRSR001359-1"/>
    </source>
</evidence>
<dbReference type="InterPro" id="IPR050246">
    <property type="entry name" value="Class_II_FBP_aldolase"/>
</dbReference>
<keyword evidence="10 15" id="KW-0456">Lyase</keyword>
<evidence type="ECO:0000256" key="11">
    <source>
        <dbReference type="ARBA" id="ARBA00031804"/>
    </source>
</evidence>
<evidence type="ECO:0000313" key="15">
    <source>
        <dbReference type="EMBL" id="HIU25763.1"/>
    </source>
</evidence>
<evidence type="ECO:0000256" key="10">
    <source>
        <dbReference type="ARBA" id="ARBA00023239"/>
    </source>
</evidence>
<keyword evidence="8 14" id="KW-0862">Zinc</keyword>
<evidence type="ECO:0000256" key="14">
    <source>
        <dbReference type="PIRSR" id="PIRSR001359-3"/>
    </source>
</evidence>
<evidence type="ECO:0000256" key="9">
    <source>
        <dbReference type="ARBA" id="ARBA00023152"/>
    </source>
</evidence>
<dbReference type="InterPro" id="IPR000771">
    <property type="entry name" value="FBA_II"/>
</dbReference>
<dbReference type="Pfam" id="PF01116">
    <property type="entry name" value="F_bP_aldolase"/>
    <property type="match status" value="1"/>
</dbReference>
<dbReference type="GO" id="GO:0004332">
    <property type="term" value="F:fructose-bisphosphate aldolase activity"/>
    <property type="evidence" value="ECO:0007669"/>
    <property type="project" value="UniProtKB-EC"/>
</dbReference>
<evidence type="ECO:0000313" key="16">
    <source>
        <dbReference type="Proteomes" id="UP000824090"/>
    </source>
</evidence>
<evidence type="ECO:0000256" key="7">
    <source>
        <dbReference type="ARBA" id="ARBA00022723"/>
    </source>
</evidence>
<comment type="catalytic activity">
    <reaction evidence="1">
        <text>beta-D-fructose 1,6-bisphosphate = D-glyceraldehyde 3-phosphate + dihydroxyacetone phosphate</text>
        <dbReference type="Rhea" id="RHEA:14729"/>
        <dbReference type="ChEBI" id="CHEBI:32966"/>
        <dbReference type="ChEBI" id="CHEBI:57642"/>
        <dbReference type="ChEBI" id="CHEBI:59776"/>
        <dbReference type="EC" id="4.1.2.13"/>
    </reaction>
</comment>
<proteinExistence type="inferred from homology"/>
<dbReference type="GO" id="GO:0030388">
    <property type="term" value="P:fructose 1,6-bisphosphate metabolic process"/>
    <property type="evidence" value="ECO:0007669"/>
    <property type="project" value="InterPro"/>
</dbReference>
<feature type="binding site" evidence="13">
    <location>
        <position position="181"/>
    </location>
    <ligand>
        <name>dihydroxyacetone phosphate</name>
        <dbReference type="ChEBI" id="CHEBI:57642"/>
    </ligand>
</feature>
<name>A0A9D1L778_9FIRM</name>
<evidence type="ECO:0000256" key="1">
    <source>
        <dbReference type="ARBA" id="ARBA00000441"/>
    </source>
</evidence>
<comment type="caution">
    <text evidence="15">The sequence shown here is derived from an EMBL/GenBank/DDBJ whole genome shotgun (WGS) entry which is preliminary data.</text>
</comment>
<gene>
    <name evidence="15" type="primary">fba</name>
    <name evidence="15" type="ORF">IAC50_04645</name>
</gene>